<accession>A0A1I7Y3U8</accession>
<keyword evidence="2" id="KW-0472">Membrane</keyword>
<evidence type="ECO:0000256" key="1">
    <source>
        <dbReference type="SAM" id="MobiDB-lite"/>
    </source>
</evidence>
<keyword evidence="3" id="KW-1185">Reference proteome</keyword>
<feature type="transmembrane region" description="Helical" evidence="2">
    <location>
        <begin position="59"/>
        <end position="85"/>
    </location>
</feature>
<dbReference type="SUPFAM" id="SSF103473">
    <property type="entry name" value="MFS general substrate transporter"/>
    <property type="match status" value="1"/>
</dbReference>
<dbReference type="WBParaSite" id="L893_g12396.t1">
    <property type="protein sequence ID" value="L893_g12396.t1"/>
    <property type="gene ID" value="L893_g12396"/>
</dbReference>
<feature type="region of interest" description="Disordered" evidence="1">
    <location>
        <begin position="1"/>
        <end position="33"/>
    </location>
</feature>
<feature type="transmembrane region" description="Helical" evidence="2">
    <location>
        <begin position="105"/>
        <end position="126"/>
    </location>
</feature>
<keyword evidence="2" id="KW-1133">Transmembrane helix</keyword>
<dbReference type="GO" id="GO:0022857">
    <property type="term" value="F:transmembrane transporter activity"/>
    <property type="evidence" value="ECO:0007669"/>
    <property type="project" value="InterPro"/>
</dbReference>
<dbReference type="PANTHER" id="PTHR45757:SF11">
    <property type="entry name" value="MAJOR FACILITATOR SUPERFAMILY (MFS) PROFILE DOMAIN-CONTAINING PROTEIN"/>
    <property type="match status" value="1"/>
</dbReference>
<protein>
    <submittedName>
        <fullName evidence="4">MFS domain-containing protein</fullName>
    </submittedName>
</protein>
<feature type="compositionally biased region" description="Polar residues" evidence="1">
    <location>
        <begin position="8"/>
        <end position="27"/>
    </location>
</feature>
<sequence>MPPLLGDATTNIRTTLTPHPDQVSPSNIPEPKNNEALDTSVIVVEPQNDKILEREKVPYLQILASPTFWGIMIVAFGDTIGYHVFLLYGPIYINKVLGFEVTSTGILAAFPYIFSIVTKALGGVFLDRASCIKERLRVLLFVSLSQAAMTLCFVALLFITPEMAFIGQTMLTLMTVFSGMAFVGVMSASQIISQQLNYIVTSALAIQDSLAGLAVPVLVAVAAPHYDKDEWILVFQILIGLLAVTNLLFIALTKVKPAKWTQ</sequence>
<dbReference type="Proteomes" id="UP000095287">
    <property type="component" value="Unplaced"/>
</dbReference>
<feature type="transmembrane region" description="Helical" evidence="2">
    <location>
        <begin position="231"/>
        <end position="252"/>
    </location>
</feature>
<evidence type="ECO:0000256" key="2">
    <source>
        <dbReference type="SAM" id="Phobius"/>
    </source>
</evidence>
<feature type="transmembrane region" description="Helical" evidence="2">
    <location>
        <begin position="138"/>
        <end position="159"/>
    </location>
</feature>
<reference evidence="4" key="1">
    <citation type="submission" date="2016-11" db="UniProtKB">
        <authorList>
            <consortium name="WormBaseParasite"/>
        </authorList>
    </citation>
    <scope>IDENTIFICATION</scope>
</reference>
<evidence type="ECO:0000313" key="3">
    <source>
        <dbReference type="Proteomes" id="UP000095287"/>
    </source>
</evidence>
<dbReference type="InterPro" id="IPR036259">
    <property type="entry name" value="MFS_trans_sf"/>
</dbReference>
<proteinExistence type="predicted"/>
<dbReference type="GO" id="GO:0016020">
    <property type="term" value="C:membrane"/>
    <property type="evidence" value="ECO:0007669"/>
    <property type="project" value="TreeGrafter"/>
</dbReference>
<name>A0A1I7Y3U8_9BILA</name>
<evidence type="ECO:0000313" key="4">
    <source>
        <dbReference type="WBParaSite" id="L893_g12396.t1"/>
    </source>
</evidence>
<dbReference type="PANTHER" id="PTHR45757">
    <property type="entry name" value="PROTEIN CBG23364-RELATED"/>
    <property type="match status" value="1"/>
</dbReference>
<organism evidence="3 4">
    <name type="scientific">Steinernema glaseri</name>
    <dbReference type="NCBI Taxonomy" id="37863"/>
    <lineage>
        <taxon>Eukaryota</taxon>
        <taxon>Metazoa</taxon>
        <taxon>Ecdysozoa</taxon>
        <taxon>Nematoda</taxon>
        <taxon>Chromadorea</taxon>
        <taxon>Rhabditida</taxon>
        <taxon>Tylenchina</taxon>
        <taxon>Panagrolaimomorpha</taxon>
        <taxon>Strongyloidoidea</taxon>
        <taxon>Steinernematidae</taxon>
        <taxon>Steinernema</taxon>
    </lineage>
</organism>
<dbReference type="Gene3D" id="1.20.1250.20">
    <property type="entry name" value="MFS general substrate transporter like domains"/>
    <property type="match status" value="1"/>
</dbReference>
<dbReference type="AlphaFoldDB" id="A0A1I7Y3U8"/>
<feature type="transmembrane region" description="Helical" evidence="2">
    <location>
        <begin position="198"/>
        <end position="219"/>
    </location>
</feature>
<dbReference type="Pfam" id="PF07690">
    <property type="entry name" value="MFS_1"/>
    <property type="match status" value="1"/>
</dbReference>
<feature type="transmembrane region" description="Helical" evidence="2">
    <location>
        <begin position="165"/>
        <end position="186"/>
    </location>
</feature>
<dbReference type="InterPro" id="IPR011701">
    <property type="entry name" value="MFS"/>
</dbReference>
<keyword evidence="2" id="KW-0812">Transmembrane</keyword>